<keyword evidence="3" id="KW-1185">Reference proteome</keyword>
<organism evidence="2 3">
    <name type="scientific">Sphenostylis stenocarpa</name>
    <dbReference type="NCBI Taxonomy" id="92480"/>
    <lineage>
        <taxon>Eukaryota</taxon>
        <taxon>Viridiplantae</taxon>
        <taxon>Streptophyta</taxon>
        <taxon>Embryophyta</taxon>
        <taxon>Tracheophyta</taxon>
        <taxon>Spermatophyta</taxon>
        <taxon>Magnoliopsida</taxon>
        <taxon>eudicotyledons</taxon>
        <taxon>Gunneridae</taxon>
        <taxon>Pentapetalae</taxon>
        <taxon>rosids</taxon>
        <taxon>fabids</taxon>
        <taxon>Fabales</taxon>
        <taxon>Fabaceae</taxon>
        <taxon>Papilionoideae</taxon>
        <taxon>50 kb inversion clade</taxon>
        <taxon>NPAAA clade</taxon>
        <taxon>indigoferoid/millettioid clade</taxon>
        <taxon>Phaseoleae</taxon>
        <taxon>Sphenostylis</taxon>
    </lineage>
</organism>
<evidence type="ECO:0000313" key="3">
    <source>
        <dbReference type="Proteomes" id="UP001189624"/>
    </source>
</evidence>
<protein>
    <submittedName>
        <fullName evidence="2">Uncharacterized protein</fullName>
    </submittedName>
</protein>
<reference evidence="2" key="1">
    <citation type="submission" date="2023-10" db="EMBL/GenBank/DDBJ databases">
        <authorList>
            <person name="Domelevo Entfellner J.-B."/>
        </authorList>
    </citation>
    <scope>NUCLEOTIDE SEQUENCE</scope>
</reference>
<feature type="compositionally biased region" description="Polar residues" evidence="1">
    <location>
        <begin position="38"/>
        <end position="49"/>
    </location>
</feature>
<feature type="region of interest" description="Disordered" evidence="1">
    <location>
        <begin position="22"/>
        <end position="49"/>
    </location>
</feature>
<dbReference type="AlphaFoldDB" id="A0AA87B7B8"/>
<dbReference type="Proteomes" id="UP001189624">
    <property type="component" value="Chromosome 10"/>
</dbReference>
<name>A0AA87B7B8_9FABA</name>
<evidence type="ECO:0000256" key="1">
    <source>
        <dbReference type="SAM" id="MobiDB-lite"/>
    </source>
</evidence>
<evidence type="ECO:0000313" key="2">
    <source>
        <dbReference type="EMBL" id="CAJ1977028.1"/>
    </source>
</evidence>
<dbReference type="Gramene" id="rna-AYBTSS11_LOCUS29174">
    <property type="protein sequence ID" value="CAJ1977028.1"/>
    <property type="gene ID" value="gene-AYBTSS11_LOCUS29174"/>
</dbReference>
<proteinExistence type="predicted"/>
<dbReference type="EMBL" id="OY731407">
    <property type="protein sequence ID" value="CAJ1977028.1"/>
    <property type="molecule type" value="Genomic_DNA"/>
</dbReference>
<gene>
    <name evidence="2" type="ORF">AYBTSS11_LOCUS29174</name>
</gene>
<sequence length="177" mass="18710">MSSEIHIPRNISCPVSPIGSPLLRSISPQHRNGKMSPSPISSPRTASGASTPLAGCSGAIPFGGIGASRQFIYFQEGFGSIPKSSNGMYVNGPAHHDSSVDIFRGVQIGSHIPSELVSSENDVLVKQFARPPHAGPYDFQSVLADRVGRQLLCEHVKINPSLDLSPSSSLLSRPNGL</sequence>
<accession>A0AA87B7B8</accession>